<feature type="domain" description="Homeobox" evidence="10">
    <location>
        <begin position="459"/>
        <end position="519"/>
    </location>
</feature>
<feature type="compositionally biased region" description="Low complexity" evidence="9">
    <location>
        <begin position="521"/>
        <end position="546"/>
    </location>
</feature>
<dbReference type="AlphaFoldDB" id="A0A6P8ZE51"/>
<evidence type="ECO:0000256" key="4">
    <source>
        <dbReference type="ARBA" id="ARBA00023125"/>
    </source>
</evidence>
<feature type="compositionally biased region" description="Polar residues" evidence="9">
    <location>
        <begin position="403"/>
        <end position="418"/>
    </location>
</feature>
<dbReference type="GO" id="GO:0000981">
    <property type="term" value="F:DNA-binding transcription factor activity, RNA polymerase II-specific"/>
    <property type="evidence" value="ECO:0007669"/>
    <property type="project" value="InterPro"/>
</dbReference>
<keyword evidence="3" id="KW-0217">Developmental protein</keyword>
<name>A0A6P8ZE51_DROAB</name>
<feature type="compositionally biased region" description="Low complexity" evidence="9">
    <location>
        <begin position="18"/>
        <end position="31"/>
    </location>
</feature>
<gene>
    <name evidence="12" type="primary">LOC117575625</name>
</gene>
<dbReference type="GO" id="GO:0000978">
    <property type="term" value="F:RNA polymerase II cis-regulatory region sequence-specific DNA binding"/>
    <property type="evidence" value="ECO:0007669"/>
    <property type="project" value="TreeGrafter"/>
</dbReference>
<evidence type="ECO:0000313" key="11">
    <source>
        <dbReference type="Proteomes" id="UP000515160"/>
    </source>
</evidence>
<dbReference type="InterPro" id="IPR001356">
    <property type="entry name" value="HD"/>
</dbReference>
<feature type="compositionally biased region" description="Low complexity" evidence="9">
    <location>
        <begin position="140"/>
        <end position="149"/>
    </location>
</feature>
<dbReference type="InterPro" id="IPR046333">
    <property type="entry name" value="HXA10/ABDB-like"/>
</dbReference>
<feature type="region of interest" description="Disordered" evidence="9">
    <location>
        <begin position="1"/>
        <end position="38"/>
    </location>
</feature>
<dbReference type="InterPro" id="IPR009057">
    <property type="entry name" value="Homeodomain-like_sf"/>
</dbReference>
<dbReference type="Gene3D" id="1.10.10.60">
    <property type="entry name" value="Homeodomain-like"/>
    <property type="match status" value="1"/>
</dbReference>
<sequence>MSRQSGRTPLPGLGGGHITHIPIPIPTHTPTHIPPRRAVRRRRLCSNTTSSSSSNSNSSCNNSSSSNSNNNCSNSPLSNCNNSPLSNCNNSPRSICSNCIIIRTTITTCLSLSHCIITCNTRSSHPPQLRCPRQHRCCSSSSNSNNSSSNRRRPQHIPHPHMRSCMRIPHLCQLCPCSSNRRHSSICPRHSSSSNNNNNSSSSNNNSWQQRQLAEPLVPQTPTGPATQQPQHLTSPHHQQQQQQQQQQQTPNSVSSGASSNLQQQQQQNSVVSSGQSQIVAPTTASVSPSSVSSQQADMSISLAPIHIPAIRPGFEADATTPVKRHAHPWPYENEFNQYHASPYYLDRDRKPMFYGYPETQFQPAYWPNYRDQPSSAAAAAYMSATDERHASVSAAAAARQSVEGTSQSSYETPTYSSPGGLRAFPEPYSSTGTSGGLSVGAVGPMTPTNAMHEWTGQVSVRKKRKPYSKFQTLELEKEFLFNAYVSKQKRWELARNLQLTERQVKIWFQNRRMKNKKNSQRQATQQNNNNNSSSNHNHAQAAQQHHNNHHLNLGLSMGHHATKMHQ</sequence>
<keyword evidence="6 7" id="KW-0539">Nucleus</keyword>
<evidence type="ECO:0000256" key="5">
    <source>
        <dbReference type="ARBA" id="ARBA00023155"/>
    </source>
</evidence>
<dbReference type="PANTHER" id="PTHR45874:SF4">
    <property type="entry name" value="HOMEOBOX PROTEIN ABDOMINAL-B"/>
    <property type="match status" value="1"/>
</dbReference>
<evidence type="ECO:0000256" key="7">
    <source>
        <dbReference type="PROSITE-ProRule" id="PRU00108"/>
    </source>
</evidence>
<dbReference type="CDD" id="cd00086">
    <property type="entry name" value="homeodomain"/>
    <property type="match status" value="1"/>
</dbReference>
<dbReference type="GeneID" id="117575625"/>
<proteinExistence type="inferred from homology"/>
<keyword evidence="11" id="KW-1185">Reference proteome</keyword>
<feature type="compositionally biased region" description="Basic residues" evidence="9">
    <location>
        <begin position="150"/>
        <end position="162"/>
    </location>
</feature>
<protein>
    <submittedName>
        <fullName evidence="12">Homeobox protein abdominal-B</fullName>
    </submittedName>
</protein>
<dbReference type="PROSITE" id="PS00027">
    <property type="entry name" value="HOMEOBOX_1"/>
    <property type="match status" value="1"/>
</dbReference>
<dbReference type="OrthoDB" id="6159439at2759"/>
<feature type="region of interest" description="Disordered" evidence="9">
    <location>
        <begin position="140"/>
        <end position="162"/>
    </location>
</feature>
<comment type="similarity">
    <text evidence="2">Belongs to the Abd-B homeobox family.</text>
</comment>
<feature type="DNA-binding region" description="Homeobox" evidence="7">
    <location>
        <begin position="461"/>
        <end position="520"/>
    </location>
</feature>
<feature type="compositionally biased region" description="Low complexity" evidence="9">
    <location>
        <begin position="45"/>
        <end position="63"/>
    </location>
</feature>
<evidence type="ECO:0000256" key="9">
    <source>
        <dbReference type="SAM" id="MobiDB-lite"/>
    </source>
</evidence>
<feature type="compositionally biased region" description="Low complexity" evidence="9">
    <location>
        <begin position="186"/>
        <end position="207"/>
    </location>
</feature>
<evidence type="ECO:0000256" key="3">
    <source>
        <dbReference type="ARBA" id="ARBA00022473"/>
    </source>
</evidence>
<evidence type="ECO:0000256" key="6">
    <source>
        <dbReference type="ARBA" id="ARBA00023242"/>
    </source>
</evidence>
<dbReference type="GO" id="GO:0005634">
    <property type="term" value="C:nucleus"/>
    <property type="evidence" value="ECO:0007669"/>
    <property type="project" value="UniProtKB-SubCell"/>
</dbReference>
<dbReference type="CTD" id="47763"/>
<dbReference type="RefSeq" id="XP_034115792.2">
    <property type="nucleotide sequence ID" value="XM_034259901.2"/>
</dbReference>
<evidence type="ECO:0000256" key="1">
    <source>
        <dbReference type="ARBA" id="ARBA00004123"/>
    </source>
</evidence>
<organism evidence="11 12">
    <name type="scientific">Drosophila albomicans</name>
    <name type="common">Fruit fly</name>
    <dbReference type="NCBI Taxonomy" id="7291"/>
    <lineage>
        <taxon>Eukaryota</taxon>
        <taxon>Metazoa</taxon>
        <taxon>Ecdysozoa</taxon>
        <taxon>Arthropoda</taxon>
        <taxon>Hexapoda</taxon>
        <taxon>Insecta</taxon>
        <taxon>Pterygota</taxon>
        <taxon>Neoptera</taxon>
        <taxon>Endopterygota</taxon>
        <taxon>Diptera</taxon>
        <taxon>Brachycera</taxon>
        <taxon>Muscomorpha</taxon>
        <taxon>Ephydroidea</taxon>
        <taxon>Drosophilidae</taxon>
        <taxon>Drosophila</taxon>
    </lineage>
</organism>
<evidence type="ECO:0000256" key="8">
    <source>
        <dbReference type="RuleBase" id="RU000682"/>
    </source>
</evidence>
<dbReference type="PRINTS" id="PR00024">
    <property type="entry name" value="HOMEOBOX"/>
</dbReference>
<dbReference type="PANTHER" id="PTHR45874">
    <property type="entry name" value="HOMEOBOX PROTEIN ABDOMINAL-B"/>
    <property type="match status" value="1"/>
</dbReference>
<evidence type="ECO:0000313" key="12">
    <source>
        <dbReference type="RefSeq" id="XP_034115792.2"/>
    </source>
</evidence>
<feature type="region of interest" description="Disordered" evidence="9">
    <location>
        <begin position="186"/>
        <end position="277"/>
    </location>
</feature>
<evidence type="ECO:0000256" key="2">
    <source>
        <dbReference type="ARBA" id="ARBA00006317"/>
    </source>
</evidence>
<comment type="subcellular location">
    <subcellularLocation>
        <location evidence="1 7 8">Nucleus</location>
    </subcellularLocation>
</comment>
<keyword evidence="4 7" id="KW-0238">DNA-binding</keyword>
<dbReference type="FunFam" id="1.10.10.60:FF:000166">
    <property type="entry name" value="homeobox protein Hox-C11"/>
    <property type="match status" value="1"/>
</dbReference>
<feature type="region of interest" description="Disordered" evidence="9">
    <location>
        <begin position="395"/>
        <end position="422"/>
    </location>
</feature>
<dbReference type="Pfam" id="PF00046">
    <property type="entry name" value="Homeodomain"/>
    <property type="match status" value="1"/>
</dbReference>
<reference evidence="12" key="1">
    <citation type="submission" date="2025-08" db="UniProtKB">
        <authorList>
            <consortium name="RefSeq"/>
        </authorList>
    </citation>
    <scope>IDENTIFICATION</scope>
    <source>
        <strain evidence="12">15112-1751.03</strain>
        <tissue evidence="12">Whole Adult</tissue>
    </source>
</reference>
<feature type="region of interest" description="Disordered" evidence="9">
    <location>
        <begin position="44"/>
        <end position="63"/>
    </location>
</feature>
<dbReference type="SMART" id="SM00389">
    <property type="entry name" value="HOX"/>
    <property type="match status" value="1"/>
</dbReference>
<dbReference type="Proteomes" id="UP000515160">
    <property type="component" value="Chromosome 2R"/>
</dbReference>
<dbReference type="SUPFAM" id="SSF46689">
    <property type="entry name" value="Homeodomain-like"/>
    <property type="match status" value="1"/>
</dbReference>
<feature type="region of interest" description="Disordered" evidence="9">
    <location>
        <begin position="513"/>
        <end position="547"/>
    </location>
</feature>
<evidence type="ECO:0000259" key="10">
    <source>
        <dbReference type="PROSITE" id="PS50071"/>
    </source>
</evidence>
<dbReference type="InterPro" id="IPR020479">
    <property type="entry name" value="HD_metazoa"/>
</dbReference>
<feature type="compositionally biased region" description="Low complexity" evidence="9">
    <location>
        <begin position="220"/>
        <end position="277"/>
    </location>
</feature>
<keyword evidence="5 7" id="KW-0371">Homeobox</keyword>
<dbReference type="PROSITE" id="PS50071">
    <property type="entry name" value="HOMEOBOX_2"/>
    <property type="match status" value="1"/>
</dbReference>
<dbReference type="InterPro" id="IPR017970">
    <property type="entry name" value="Homeobox_CS"/>
</dbReference>
<accession>A0A6P8ZE51</accession>